<organism evidence="1 2">
    <name type="scientific">Mucuna pruriens</name>
    <name type="common">Velvet bean</name>
    <name type="synonym">Dolichos pruriens</name>
    <dbReference type="NCBI Taxonomy" id="157652"/>
    <lineage>
        <taxon>Eukaryota</taxon>
        <taxon>Viridiplantae</taxon>
        <taxon>Streptophyta</taxon>
        <taxon>Embryophyta</taxon>
        <taxon>Tracheophyta</taxon>
        <taxon>Spermatophyta</taxon>
        <taxon>Magnoliopsida</taxon>
        <taxon>eudicotyledons</taxon>
        <taxon>Gunneridae</taxon>
        <taxon>Pentapetalae</taxon>
        <taxon>rosids</taxon>
        <taxon>fabids</taxon>
        <taxon>Fabales</taxon>
        <taxon>Fabaceae</taxon>
        <taxon>Papilionoideae</taxon>
        <taxon>50 kb inversion clade</taxon>
        <taxon>NPAAA clade</taxon>
        <taxon>indigoferoid/millettioid clade</taxon>
        <taxon>Phaseoleae</taxon>
        <taxon>Mucuna</taxon>
    </lineage>
</organism>
<evidence type="ECO:0000313" key="2">
    <source>
        <dbReference type="Proteomes" id="UP000257109"/>
    </source>
</evidence>
<protein>
    <submittedName>
        <fullName evidence="1">Uncharacterized protein</fullName>
    </submittedName>
</protein>
<evidence type="ECO:0000313" key="1">
    <source>
        <dbReference type="EMBL" id="RDX76714.1"/>
    </source>
</evidence>
<accession>A0A371FEI4</accession>
<keyword evidence="2" id="KW-1185">Reference proteome</keyword>
<gene>
    <name evidence="1" type="ORF">CR513_43262</name>
</gene>
<reference evidence="1" key="1">
    <citation type="submission" date="2018-05" db="EMBL/GenBank/DDBJ databases">
        <title>Draft genome of Mucuna pruriens seed.</title>
        <authorList>
            <person name="Nnadi N.E."/>
            <person name="Vos R."/>
            <person name="Hasami M.H."/>
            <person name="Devisetty U.K."/>
            <person name="Aguiy J.C."/>
        </authorList>
    </citation>
    <scope>NUCLEOTIDE SEQUENCE [LARGE SCALE GENOMIC DNA]</scope>
    <source>
        <strain evidence="1">JCA_2017</strain>
    </source>
</reference>
<name>A0A371FEI4_MUCPR</name>
<dbReference type="Proteomes" id="UP000257109">
    <property type="component" value="Unassembled WGS sequence"/>
</dbReference>
<feature type="non-terminal residue" evidence="1">
    <location>
        <position position="1"/>
    </location>
</feature>
<dbReference type="EMBL" id="QJKJ01009409">
    <property type="protein sequence ID" value="RDX76714.1"/>
    <property type="molecule type" value="Genomic_DNA"/>
</dbReference>
<comment type="caution">
    <text evidence="1">The sequence shown here is derived from an EMBL/GenBank/DDBJ whole genome shotgun (WGS) entry which is preliminary data.</text>
</comment>
<proteinExistence type="predicted"/>
<sequence>MDLLVSKHPPQSTSLNPINYKEEWRENIAFARIMLQVYQHPLSSFEICIPGSIGVLTGFDPRTPVSWRRSRQYCLWHREMPLAEWAASSPKKNFRTSRSLIPKAESKVNLMKENSSKEFPMRTMSSTYTRSAVKDVAVFLTNNE</sequence>
<dbReference type="AlphaFoldDB" id="A0A371FEI4"/>